<dbReference type="InterPro" id="IPR012338">
    <property type="entry name" value="Beta-lactam/transpept-like"/>
</dbReference>
<dbReference type="RefSeq" id="WP_076400173.1">
    <property type="nucleotide sequence ID" value="NZ_FTOA01000003.1"/>
</dbReference>
<evidence type="ECO:0000313" key="8">
    <source>
        <dbReference type="Proteomes" id="UP000185678"/>
    </source>
</evidence>
<dbReference type="GO" id="GO:0005886">
    <property type="term" value="C:plasma membrane"/>
    <property type="evidence" value="ECO:0007669"/>
    <property type="project" value="TreeGrafter"/>
</dbReference>
<dbReference type="InterPro" id="IPR036138">
    <property type="entry name" value="PBP_dimer_sf"/>
</dbReference>
<dbReference type="AlphaFoldDB" id="A0A1N7LPH9"/>
<dbReference type="InterPro" id="IPR050515">
    <property type="entry name" value="Beta-lactam/transpept"/>
</dbReference>
<organism evidence="7 8">
    <name type="scientific">Insolitispirillum peregrinum</name>
    <dbReference type="NCBI Taxonomy" id="80876"/>
    <lineage>
        <taxon>Bacteria</taxon>
        <taxon>Pseudomonadati</taxon>
        <taxon>Pseudomonadota</taxon>
        <taxon>Alphaproteobacteria</taxon>
        <taxon>Rhodospirillales</taxon>
        <taxon>Novispirillaceae</taxon>
        <taxon>Insolitispirillum</taxon>
    </lineage>
</organism>
<dbReference type="PANTHER" id="PTHR30627">
    <property type="entry name" value="PEPTIDOGLYCAN D,D-TRANSPEPTIDASE"/>
    <property type="match status" value="1"/>
</dbReference>
<accession>A0A1N7LPH9</accession>
<keyword evidence="4" id="KW-0812">Transmembrane</keyword>
<dbReference type="GO" id="GO:0008658">
    <property type="term" value="F:penicillin binding"/>
    <property type="evidence" value="ECO:0007669"/>
    <property type="project" value="InterPro"/>
</dbReference>
<dbReference type="Gene3D" id="3.30.450.330">
    <property type="match status" value="1"/>
</dbReference>
<feature type="domain" description="Penicillin-binding protein transpeptidase" evidence="5">
    <location>
        <begin position="254"/>
        <end position="534"/>
    </location>
</feature>
<keyword evidence="4" id="KW-1133">Transmembrane helix</keyword>
<keyword evidence="7" id="KW-0131">Cell cycle</keyword>
<evidence type="ECO:0000313" key="7">
    <source>
        <dbReference type="EMBL" id="SIS75702.1"/>
    </source>
</evidence>
<evidence type="ECO:0000259" key="6">
    <source>
        <dbReference type="Pfam" id="PF03717"/>
    </source>
</evidence>
<dbReference type="PANTHER" id="PTHR30627:SF1">
    <property type="entry name" value="PEPTIDOGLYCAN D,D-TRANSPEPTIDASE FTSI"/>
    <property type="match status" value="1"/>
</dbReference>
<dbReference type="SUPFAM" id="SSF56519">
    <property type="entry name" value="Penicillin binding protein dimerisation domain"/>
    <property type="match status" value="1"/>
</dbReference>
<keyword evidence="8" id="KW-1185">Reference proteome</keyword>
<sequence>MIGFRFSKKERFLYPGQELRPHTRGRRKAPDVMVDEPTRLALEVGRTRMMVAASLFAMVYLAIGIRLFDLMVLKSTDRRPPVSQSATVPLDTKRAEIVDRNGLVLATNLPTVNLYADSTKILNAEEATTKLLALMPDLNREEVLSKLMSGRRFIYLERNLSPRLQAAINAQGIPGIYFEDSERRIYPHGHMVSHVLGATDPDNGGIAGIERSFDQRLKDDQQPLRLSLDLRVQAVVRDTLLAAITDFQAVGGVGLVMDANNGQVIALVSLPDYDPAEFGNSPADSQFNRATLGVYEMGSSFKLLNTAMALDSGQIRVADMFDTSRPLKISRFTISDDHPIPRPQNVAEILVHSSNIGSARMAMALGSEHQREFLGRMGMLSPPPIELPEISPPLIPAQWREIAMMTISYGHGIAVTSVNLATAVSALVNGGRLYKPTLLLDTPQDPKQVITPQTSMLMRYLMRLVVSEGTGKKADVPGYLIGGKTGSAEKVSQHGGYDTHNLRTTFAAAFPLDDPRYVVLTVLDEPKGLKSTYGFATAGWNAAPTTGKIISQIAPLLGVFPRLDAMQPYAPLNNVDLKNITQSIAFITGGARAPAR</sequence>
<keyword evidence="7" id="KW-0132">Cell division</keyword>
<dbReference type="InterPro" id="IPR001460">
    <property type="entry name" value="PCN-bd_Tpept"/>
</dbReference>
<dbReference type="EMBL" id="FTOA01000003">
    <property type="protein sequence ID" value="SIS75702.1"/>
    <property type="molecule type" value="Genomic_DNA"/>
</dbReference>
<dbReference type="InterPro" id="IPR005311">
    <property type="entry name" value="PBP_dimer"/>
</dbReference>
<reference evidence="7 8" key="1">
    <citation type="submission" date="2017-01" db="EMBL/GenBank/DDBJ databases">
        <authorList>
            <person name="Mah S.A."/>
            <person name="Swanson W.J."/>
            <person name="Moy G.W."/>
            <person name="Vacquier V.D."/>
        </authorList>
    </citation>
    <scope>NUCLEOTIDE SEQUENCE [LARGE SCALE GENOMIC DNA]</scope>
    <source>
        <strain evidence="7 8">DSM 11589</strain>
    </source>
</reference>
<keyword evidence="3 4" id="KW-0472">Membrane</keyword>
<evidence type="ECO:0000256" key="1">
    <source>
        <dbReference type="ARBA" id="ARBA00004370"/>
    </source>
</evidence>
<dbReference type="SUPFAM" id="SSF56601">
    <property type="entry name" value="beta-lactamase/transpeptidase-like"/>
    <property type="match status" value="1"/>
</dbReference>
<evidence type="ECO:0000259" key="5">
    <source>
        <dbReference type="Pfam" id="PF00905"/>
    </source>
</evidence>
<proteinExistence type="predicted"/>
<protein>
    <submittedName>
        <fullName evidence="7">Cell division protein FtsI (Penicillin-binding protein 3)</fullName>
    </submittedName>
</protein>
<feature type="domain" description="Penicillin-binding protein dimerisation" evidence="6">
    <location>
        <begin position="92"/>
        <end position="202"/>
    </location>
</feature>
<keyword evidence="2" id="KW-0645">Protease</keyword>
<dbReference type="Gene3D" id="3.40.710.10">
    <property type="entry name" value="DD-peptidase/beta-lactamase superfamily"/>
    <property type="match status" value="1"/>
</dbReference>
<feature type="transmembrane region" description="Helical" evidence="4">
    <location>
        <begin position="49"/>
        <end position="68"/>
    </location>
</feature>
<dbReference type="OrthoDB" id="9789078at2"/>
<dbReference type="GO" id="GO:0051301">
    <property type="term" value="P:cell division"/>
    <property type="evidence" value="ECO:0007669"/>
    <property type="project" value="UniProtKB-KW"/>
</dbReference>
<dbReference type="Pfam" id="PF03717">
    <property type="entry name" value="PBP_dimer"/>
    <property type="match status" value="1"/>
</dbReference>
<name>A0A1N7LPH9_9PROT</name>
<dbReference type="GO" id="GO:0004180">
    <property type="term" value="F:carboxypeptidase activity"/>
    <property type="evidence" value="ECO:0007669"/>
    <property type="project" value="UniProtKB-KW"/>
</dbReference>
<evidence type="ECO:0000256" key="3">
    <source>
        <dbReference type="ARBA" id="ARBA00023136"/>
    </source>
</evidence>
<evidence type="ECO:0000256" key="2">
    <source>
        <dbReference type="ARBA" id="ARBA00022645"/>
    </source>
</evidence>
<dbReference type="Gene3D" id="3.90.1310.10">
    <property type="entry name" value="Penicillin-binding protein 2a (Domain 2)"/>
    <property type="match status" value="1"/>
</dbReference>
<dbReference type="Proteomes" id="UP000185678">
    <property type="component" value="Unassembled WGS sequence"/>
</dbReference>
<dbReference type="Pfam" id="PF00905">
    <property type="entry name" value="Transpeptidase"/>
    <property type="match status" value="1"/>
</dbReference>
<evidence type="ECO:0000256" key="4">
    <source>
        <dbReference type="SAM" id="Phobius"/>
    </source>
</evidence>
<dbReference type="STRING" id="80876.SAMN05421779_103469"/>
<keyword evidence="2" id="KW-0378">Hydrolase</keyword>
<dbReference type="GO" id="GO:0071555">
    <property type="term" value="P:cell wall organization"/>
    <property type="evidence" value="ECO:0007669"/>
    <property type="project" value="TreeGrafter"/>
</dbReference>
<comment type="subcellular location">
    <subcellularLocation>
        <location evidence="1">Membrane</location>
    </subcellularLocation>
</comment>
<gene>
    <name evidence="7" type="ORF">SAMN05421779_103469</name>
</gene>
<keyword evidence="2" id="KW-0121">Carboxypeptidase</keyword>